<evidence type="ECO:0000313" key="4">
    <source>
        <dbReference type="EMBL" id="UNO50434.1"/>
    </source>
</evidence>
<dbReference type="InterPro" id="IPR036390">
    <property type="entry name" value="WH_DNA-bd_sf"/>
</dbReference>
<dbReference type="PROSITE" id="PS51000">
    <property type="entry name" value="HTH_DEOR_2"/>
    <property type="match status" value="1"/>
</dbReference>
<name>T0D9U7_ALIAG</name>
<evidence type="ECO:0000256" key="3">
    <source>
        <dbReference type="ARBA" id="ARBA00023163"/>
    </source>
</evidence>
<dbReference type="AlphaFoldDB" id="T0D9U7"/>
<dbReference type="SUPFAM" id="SSF100950">
    <property type="entry name" value="NagB/RpiA/CoA transferase-like"/>
    <property type="match status" value="1"/>
</dbReference>
<keyword evidence="3" id="KW-0804">Transcription</keyword>
<evidence type="ECO:0000313" key="5">
    <source>
        <dbReference type="Proteomes" id="UP000829401"/>
    </source>
</evidence>
<accession>A0A9E6ZWH1</accession>
<dbReference type="RefSeq" id="WP_021295848.1">
    <property type="nucleotide sequence ID" value="NZ_AURB01000112.1"/>
</dbReference>
<dbReference type="SUPFAM" id="SSF46785">
    <property type="entry name" value="Winged helix' DNA-binding domain"/>
    <property type="match status" value="1"/>
</dbReference>
<dbReference type="Gene3D" id="3.40.50.1360">
    <property type="match status" value="1"/>
</dbReference>
<dbReference type="PANTHER" id="PTHR30363:SF44">
    <property type="entry name" value="AGA OPERON TRANSCRIPTIONAL REPRESSOR-RELATED"/>
    <property type="match status" value="1"/>
</dbReference>
<dbReference type="Gene3D" id="1.10.10.10">
    <property type="entry name" value="Winged helix-like DNA-binding domain superfamily/Winged helix DNA-binding domain"/>
    <property type="match status" value="1"/>
</dbReference>
<dbReference type="PROSITE" id="PS00894">
    <property type="entry name" value="HTH_DEOR_1"/>
    <property type="match status" value="1"/>
</dbReference>
<dbReference type="GO" id="GO:0003700">
    <property type="term" value="F:DNA-binding transcription factor activity"/>
    <property type="evidence" value="ECO:0007669"/>
    <property type="project" value="InterPro"/>
</dbReference>
<dbReference type="Proteomes" id="UP000829401">
    <property type="component" value="Chromosome"/>
</dbReference>
<evidence type="ECO:0000256" key="1">
    <source>
        <dbReference type="ARBA" id="ARBA00023015"/>
    </source>
</evidence>
<dbReference type="eggNOG" id="COG1349">
    <property type="taxonomic scope" value="Bacteria"/>
</dbReference>
<dbReference type="InterPro" id="IPR050313">
    <property type="entry name" value="Carb_Metab_HTH_regulators"/>
</dbReference>
<keyword evidence="5" id="KW-1185">Reference proteome</keyword>
<dbReference type="Pfam" id="PF00455">
    <property type="entry name" value="DeoRC"/>
    <property type="match status" value="1"/>
</dbReference>
<dbReference type="Pfam" id="PF08220">
    <property type="entry name" value="HTH_DeoR"/>
    <property type="match status" value="1"/>
</dbReference>
<dbReference type="InterPro" id="IPR037171">
    <property type="entry name" value="NagB/RpiA_transferase-like"/>
</dbReference>
<dbReference type="EMBL" id="CP080467">
    <property type="protein sequence ID" value="UNO50434.1"/>
    <property type="molecule type" value="Genomic_DNA"/>
</dbReference>
<protein>
    <submittedName>
        <fullName evidence="4">DeoR/GlpR family DNA-binding transcription regulator</fullName>
    </submittedName>
</protein>
<gene>
    <name evidence="4" type="ORF">K1I37_08195</name>
</gene>
<dbReference type="InterPro" id="IPR014036">
    <property type="entry name" value="DeoR-like_C"/>
</dbReference>
<accession>T0D9U7</accession>
<dbReference type="SMART" id="SM00420">
    <property type="entry name" value="HTH_DEOR"/>
    <property type="match status" value="1"/>
</dbReference>
<dbReference type="PANTHER" id="PTHR30363">
    <property type="entry name" value="HTH-TYPE TRANSCRIPTIONAL REGULATOR SRLR-RELATED"/>
    <property type="match status" value="1"/>
</dbReference>
<evidence type="ECO:0000256" key="2">
    <source>
        <dbReference type="ARBA" id="ARBA00023125"/>
    </source>
</evidence>
<keyword evidence="1" id="KW-0805">Transcription regulation</keyword>
<dbReference type="InterPro" id="IPR036388">
    <property type="entry name" value="WH-like_DNA-bd_sf"/>
</dbReference>
<dbReference type="PRINTS" id="PR00037">
    <property type="entry name" value="HTHLACR"/>
</dbReference>
<dbReference type="InterPro" id="IPR018356">
    <property type="entry name" value="Tscrpt_reg_HTH_DeoR_CS"/>
</dbReference>
<reference evidence="5" key="1">
    <citation type="journal article" date="2022" name="G3 (Bethesda)">
        <title>Unveiling the complete genome sequence of Alicyclobacillus acidoterrestris DSM 3922T, a taint-producing strain.</title>
        <authorList>
            <person name="Leonardo I.C."/>
            <person name="Barreto Crespo M.T."/>
            <person name="Gaspar F.B."/>
        </authorList>
    </citation>
    <scope>NUCLEOTIDE SEQUENCE [LARGE SCALE GENOMIC DNA]</scope>
    <source>
        <strain evidence="5">DSM 3922</strain>
    </source>
</reference>
<dbReference type="SMART" id="SM01134">
    <property type="entry name" value="DeoRC"/>
    <property type="match status" value="1"/>
</dbReference>
<dbReference type="OrthoDB" id="9797223at2"/>
<dbReference type="InterPro" id="IPR001034">
    <property type="entry name" value="DeoR_HTH"/>
</dbReference>
<dbReference type="GO" id="GO:0003677">
    <property type="term" value="F:DNA binding"/>
    <property type="evidence" value="ECO:0007669"/>
    <property type="project" value="UniProtKB-KW"/>
</dbReference>
<dbReference type="STRING" id="1356854.N007_00555"/>
<organism evidence="4 5">
    <name type="scientific">Alicyclobacillus acidoterrestris (strain ATCC 49025 / DSM 3922 / CIP 106132 / NCIMB 13137 / GD3B)</name>
    <dbReference type="NCBI Taxonomy" id="1356854"/>
    <lineage>
        <taxon>Bacteria</taxon>
        <taxon>Bacillati</taxon>
        <taxon>Bacillota</taxon>
        <taxon>Bacilli</taxon>
        <taxon>Bacillales</taxon>
        <taxon>Alicyclobacillaceae</taxon>
        <taxon>Alicyclobacillus</taxon>
    </lineage>
</organism>
<proteinExistence type="predicted"/>
<keyword evidence="2 4" id="KW-0238">DNA-binding</keyword>
<sequence>MYPAQRRDALVRLLSTEGFVSIHDLATRFDVSEITIRRDLKVLQQQGLVEKVVGGGQLTKSANEPTFMHKRVLQQAEKERIATTALTLIESGMTIGLSAGTTTWTLANRLRYGIRGIEHLTFVTNSTNVAIALKSNGWDDIHLTGGHFRTPSDALVGPLAEESARRLHTDLLFLGVHGVDLAAGVSTPNLQEASIDRVLMERTETVVLVFDHTKWGIRALAHLATLDEVDVVVTDEGDNAREIAQLRQLGPEVLTVSSSQSEGVDNHGRTAF</sequence>
<dbReference type="KEGG" id="aaco:K1I37_08195"/>